<dbReference type="SUPFAM" id="SSF51197">
    <property type="entry name" value="Clavaminate synthase-like"/>
    <property type="match status" value="1"/>
</dbReference>
<reference evidence="1 2" key="1">
    <citation type="submission" date="2018-03" db="EMBL/GenBank/DDBJ databases">
        <title>Genomic Encyclopedia of Type Strains, Phase III (KMG-III): the genomes of soil and plant-associated and newly described type strains.</title>
        <authorList>
            <person name="Whitman W."/>
        </authorList>
    </citation>
    <scope>NUCLEOTIDE SEQUENCE [LARGE SCALE GENOMIC DNA]</scope>
    <source>
        <strain evidence="1 2">CGMCC 4.7125</strain>
    </source>
</reference>
<evidence type="ECO:0000313" key="2">
    <source>
        <dbReference type="Proteomes" id="UP000238362"/>
    </source>
</evidence>
<dbReference type="OrthoDB" id="9791262at2"/>
<dbReference type="EMBL" id="PVNH01000001">
    <property type="protein sequence ID" value="PRX51375.1"/>
    <property type="molecule type" value="Genomic_DNA"/>
</dbReference>
<keyword evidence="2" id="KW-1185">Reference proteome</keyword>
<accession>A0A2T0M3P1</accession>
<evidence type="ECO:0000313" key="1">
    <source>
        <dbReference type="EMBL" id="PRX51375.1"/>
    </source>
</evidence>
<comment type="caution">
    <text evidence="1">The sequence shown here is derived from an EMBL/GenBank/DDBJ whole genome shotgun (WGS) entry which is preliminary data.</text>
</comment>
<dbReference type="PANTHER" id="PTHR20883">
    <property type="entry name" value="PHYTANOYL-COA DIOXYGENASE DOMAIN CONTAINING 1"/>
    <property type="match status" value="1"/>
</dbReference>
<name>A0A2T0M3P1_9PSEU</name>
<sequence length="301" mass="33608">MPINDGHLDQLREDGYTLVTEFLDGEWLRHCRSEVARYFPDSEEFAAAPERYRGLRKSAGFPYEGDTLNHVSTHPDLIAFVEQVLGCSDVRLGDSILQAKYGPELSPGNDQRLHNDAWGRNCLVYPGTEAAFHRVFAIVYYTDVTAEAGPTYVVPKKYTEDIPLLDETGNSAYGQREFPELYEREEPVLAPAGSVLLFTGHTVHRGSGVTEPVGHRFAHFLNFHAAESIWLDKQSWAGSPASPTGPALRRFIESATPQQRQLLGFPAPGSPYWNERTLAGVARLYPGMDMVPYETVHVPVM</sequence>
<proteinExistence type="predicted"/>
<dbReference type="GO" id="GO:0005506">
    <property type="term" value="F:iron ion binding"/>
    <property type="evidence" value="ECO:0007669"/>
    <property type="project" value="UniProtKB-ARBA"/>
</dbReference>
<dbReference type="GO" id="GO:0016706">
    <property type="term" value="F:2-oxoglutarate-dependent dioxygenase activity"/>
    <property type="evidence" value="ECO:0007669"/>
    <property type="project" value="UniProtKB-ARBA"/>
</dbReference>
<keyword evidence="1" id="KW-0560">Oxidoreductase</keyword>
<dbReference type="PANTHER" id="PTHR20883:SF48">
    <property type="entry name" value="ECTOINE DIOXYGENASE"/>
    <property type="match status" value="1"/>
</dbReference>
<dbReference type="Proteomes" id="UP000238362">
    <property type="component" value="Unassembled WGS sequence"/>
</dbReference>
<gene>
    <name evidence="1" type="ORF">B0I33_101529</name>
</gene>
<keyword evidence="1" id="KW-0223">Dioxygenase</keyword>
<organism evidence="1 2">
    <name type="scientific">Prauserella shujinwangii</name>
    <dbReference type="NCBI Taxonomy" id="1453103"/>
    <lineage>
        <taxon>Bacteria</taxon>
        <taxon>Bacillati</taxon>
        <taxon>Actinomycetota</taxon>
        <taxon>Actinomycetes</taxon>
        <taxon>Pseudonocardiales</taxon>
        <taxon>Pseudonocardiaceae</taxon>
        <taxon>Prauserella</taxon>
    </lineage>
</organism>
<dbReference type="InterPro" id="IPR008775">
    <property type="entry name" value="Phytyl_CoA_dOase-like"/>
</dbReference>
<dbReference type="AlphaFoldDB" id="A0A2T0M3P1"/>
<dbReference type="RefSeq" id="WP_106176842.1">
    <property type="nucleotide sequence ID" value="NZ_PVNH01000001.1"/>
</dbReference>
<protein>
    <submittedName>
        <fullName evidence="1">Phytanoyl-CoA dioxygenase PhyH</fullName>
    </submittedName>
</protein>
<dbReference type="Gene3D" id="2.60.120.620">
    <property type="entry name" value="q2cbj1_9rhob like domain"/>
    <property type="match status" value="1"/>
</dbReference>
<dbReference type="Pfam" id="PF05721">
    <property type="entry name" value="PhyH"/>
    <property type="match status" value="1"/>
</dbReference>